<proteinExistence type="predicted"/>
<protein>
    <submittedName>
        <fullName evidence="1">Uncharacterized protein</fullName>
    </submittedName>
</protein>
<sequence length="98" mass="10828">MDDEKKYENEVPDRVCTVVRGERISRPSSDLSCSFQASTTFPHSSPWLSQWLVLRSDPSPVIPAPPRPAPPCLAQPTSTSGSSCVWRDNVCSQASRPR</sequence>
<evidence type="ECO:0000313" key="1">
    <source>
        <dbReference type="EMBL" id="MPC83995.1"/>
    </source>
</evidence>
<reference evidence="1 2" key="1">
    <citation type="submission" date="2019-05" db="EMBL/GenBank/DDBJ databases">
        <title>Another draft genome of Portunus trituberculatus and its Hox gene families provides insights of decapod evolution.</title>
        <authorList>
            <person name="Jeong J.-H."/>
            <person name="Song I."/>
            <person name="Kim S."/>
            <person name="Choi T."/>
            <person name="Kim D."/>
            <person name="Ryu S."/>
            <person name="Kim W."/>
        </authorList>
    </citation>
    <scope>NUCLEOTIDE SEQUENCE [LARGE SCALE GENOMIC DNA]</scope>
    <source>
        <tissue evidence="1">Muscle</tissue>
    </source>
</reference>
<comment type="caution">
    <text evidence="1">The sequence shown here is derived from an EMBL/GenBank/DDBJ whole genome shotgun (WGS) entry which is preliminary data.</text>
</comment>
<organism evidence="1 2">
    <name type="scientific">Portunus trituberculatus</name>
    <name type="common">Swimming crab</name>
    <name type="synonym">Neptunus trituberculatus</name>
    <dbReference type="NCBI Taxonomy" id="210409"/>
    <lineage>
        <taxon>Eukaryota</taxon>
        <taxon>Metazoa</taxon>
        <taxon>Ecdysozoa</taxon>
        <taxon>Arthropoda</taxon>
        <taxon>Crustacea</taxon>
        <taxon>Multicrustacea</taxon>
        <taxon>Malacostraca</taxon>
        <taxon>Eumalacostraca</taxon>
        <taxon>Eucarida</taxon>
        <taxon>Decapoda</taxon>
        <taxon>Pleocyemata</taxon>
        <taxon>Brachyura</taxon>
        <taxon>Eubrachyura</taxon>
        <taxon>Portunoidea</taxon>
        <taxon>Portunidae</taxon>
        <taxon>Portuninae</taxon>
        <taxon>Portunus</taxon>
    </lineage>
</organism>
<evidence type="ECO:0000313" key="2">
    <source>
        <dbReference type="Proteomes" id="UP000324222"/>
    </source>
</evidence>
<keyword evidence="2" id="KW-1185">Reference proteome</keyword>
<accession>A0A5B7INI0</accession>
<dbReference type="EMBL" id="VSRR010064114">
    <property type="protein sequence ID" value="MPC83995.1"/>
    <property type="molecule type" value="Genomic_DNA"/>
</dbReference>
<dbReference type="AlphaFoldDB" id="A0A5B7INI0"/>
<gene>
    <name evidence="1" type="ORF">E2C01_078719</name>
</gene>
<name>A0A5B7INI0_PORTR</name>
<dbReference type="Proteomes" id="UP000324222">
    <property type="component" value="Unassembled WGS sequence"/>
</dbReference>